<dbReference type="PANTHER" id="PTHR45651">
    <property type="entry name" value="CYCLIC NUCLEOTIDE-GATED ION CHANNEL 15-RELATED-RELATED"/>
    <property type="match status" value="1"/>
</dbReference>
<evidence type="ECO:0000256" key="1">
    <source>
        <dbReference type="ARBA" id="ARBA00023303"/>
    </source>
</evidence>
<keyword evidence="1" id="KW-0406">Ion transport</keyword>
<evidence type="ECO:0000313" key="4">
    <source>
        <dbReference type="Proteomes" id="UP000006038"/>
    </source>
</evidence>
<dbReference type="Gramene" id="OB05G29520.1">
    <property type="protein sequence ID" value="OB05G29520.1"/>
    <property type="gene ID" value="OB05G29520"/>
</dbReference>
<dbReference type="AlphaFoldDB" id="J3M8M8"/>
<accession>J3M8M8</accession>
<keyword evidence="2" id="KW-0472">Membrane</keyword>
<keyword evidence="1" id="KW-0813">Transport</keyword>
<dbReference type="PANTHER" id="PTHR45651:SF101">
    <property type="entry name" value="OS05G0502000 PROTEIN"/>
    <property type="match status" value="1"/>
</dbReference>
<dbReference type="Proteomes" id="UP000006038">
    <property type="component" value="Chromosome 5"/>
</dbReference>
<reference evidence="3" key="2">
    <citation type="submission" date="2013-04" db="UniProtKB">
        <authorList>
            <consortium name="EnsemblPlants"/>
        </authorList>
    </citation>
    <scope>IDENTIFICATION</scope>
</reference>
<dbReference type="EnsemblPlants" id="OB05G29520.1">
    <property type="protein sequence ID" value="OB05G29520.1"/>
    <property type="gene ID" value="OB05G29520"/>
</dbReference>
<evidence type="ECO:0000313" key="3">
    <source>
        <dbReference type="EnsemblPlants" id="OB05G29520.1"/>
    </source>
</evidence>
<protein>
    <submittedName>
        <fullName evidence="3">Uncharacterized protein</fullName>
    </submittedName>
</protein>
<dbReference type="HOGENOM" id="CLU_2658487_0_0_1"/>
<dbReference type="GO" id="GO:0034220">
    <property type="term" value="P:monoatomic ion transmembrane transport"/>
    <property type="evidence" value="ECO:0007669"/>
    <property type="project" value="UniProtKB-KW"/>
</dbReference>
<dbReference type="STRING" id="4533.J3M8M8"/>
<dbReference type="OMA" id="VSKADHH"/>
<sequence length="76" mass="8593">MIRAGSTTAVMTVLLVSFLFEYLPKIYHSVVFLRRMQNQSGHVFGTIWWGIALNLMAYFVAAHVSKADHHLSVVLT</sequence>
<keyword evidence="1" id="KW-0407">Ion channel</keyword>
<feature type="transmembrane region" description="Helical" evidence="2">
    <location>
        <begin position="43"/>
        <end position="61"/>
    </location>
</feature>
<evidence type="ECO:0000256" key="2">
    <source>
        <dbReference type="SAM" id="Phobius"/>
    </source>
</evidence>
<keyword evidence="2" id="KW-1133">Transmembrane helix</keyword>
<reference evidence="3" key="1">
    <citation type="journal article" date="2013" name="Nat. Commun.">
        <title>Whole-genome sequencing of Oryza brachyantha reveals mechanisms underlying Oryza genome evolution.</title>
        <authorList>
            <person name="Chen J."/>
            <person name="Huang Q."/>
            <person name="Gao D."/>
            <person name="Wang J."/>
            <person name="Lang Y."/>
            <person name="Liu T."/>
            <person name="Li B."/>
            <person name="Bai Z."/>
            <person name="Luis Goicoechea J."/>
            <person name="Liang C."/>
            <person name="Chen C."/>
            <person name="Zhang W."/>
            <person name="Sun S."/>
            <person name="Liao Y."/>
            <person name="Zhang X."/>
            <person name="Yang L."/>
            <person name="Song C."/>
            <person name="Wang M."/>
            <person name="Shi J."/>
            <person name="Liu G."/>
            <person name="Liu J."/>
            <person name="Zhou H."/>
            <person name="Zhou W."/>
            <person name="Yu Q."/>
            <person name="An N."/>
            <person name="Chen Y."/>
            <person name="Cai Q."/>
            <person name="Wang B."/>
            <person name="Liu B."/>
            <person name="Min J."/>
            <person name="Huang Y."/>
            <person name="Wu H."/>
            <person name="Li Z."/>
            <person name="Zhang Y."/>
            <person name="Yin Y."/>
            <person name="Song W."/>
            <person name="Jiang J."/>
            <person name="Jackson S.A."/>
            <person name="Wing R.A."/>
            <person name="Wang J."/>
            <person name="Chen M."/>
        </authorList>
    </citation>
    <scope>NUCLEOTIDE SEQUENCE [LARGE SCALE GENOMIC DNA]</scope>
    <source>
        <strain evidence="3">cv. IRGC 101232</strain>
    </source>
</reference>
<name>J3M8M8_ORYBR</name>
<proteinExistence type="predicted"/>
<dbReference type="GO" id="GO:0016020">
    <property type="term" value="C:membrane"/>
    <property type="evidence" value="ECO:0007669"/>
    <property type="project" value="UniProtKB-SubCell"/>
</dbReference>
<dbReference type="eggNOG" id="KOG0498">
    <property type="taxonomic scope" value="Eukaryota"/>
</dbReference>
<keyword evidence="2" id="KW-0812">Transmembrane</keyword>
<organism evidence="3">
    <name type="scientific">Oryza brachyantha</name>
    <name type="common">malo sina</name>
    <dbReference type="NCBI Taxonomy" id="4533"/>
    <lineage>
        <taxon>Eukaryota</taxon>
        <taxon>Viridiplantae</taxon>
        <taxon>Streptophyta</taxon>
        <taxon>Embryophyta</taxon>
        <taxon>Tracheophyta</taxon>
        <taxon>Spermatophyta</taxon>
        <taxon>Magnoliopsida</taxon>
        <taxon>Liliopsida</taxon>
        <taxon>Poales</taxon>
        <taxon>Poaceae</taxon>
        <taxon>BOP clade</taxon>
        <taxon>Oryzoideae</taxon>
        <taxon>Oryzeae</taxon>
        <taxon>Oryzinae</taxon>
        <taxon>Oryza</taxon>
    </lineage>
</organism>
<keyword evidence="4" id="KW-1185">Reference proteome</keyword>
<feature type="transmembrane region" description="Helical" evidence="2">
    <location>
        <begin position="6"/>
        <end position="23"/>
    </location>
</feature>